<sequence>MEEMQRAMQQLSLRLQQQEREMKQLQEDRQRMQEELERSREAPQRHGGQQPHSVVDTRVLSKPESYAGDPSRFADWSFKMRAYLGAVDERYQHLIEKTEMATEPLKNATMEPDEARLSTQLYYILVLTTSGPALTKCHNAGVNEGFEAWRQFVLEWEPRLRTRFVGLLMQLMSYRFRDDIPSALAAFERLVHDYESQSQKTVDDDTKIGVALLGMENERVKEHLIRNSSRITTWQHVRDEILEITRTQQYIDSQPAPMQLGATPWNAGKPKGGKSKEGKGKEGKGKDSKGKGSKAKKGAEEASNANRDKVCFYCKKTGHVKAECRKRQKDLAAAEGSRRPLHATPALVRDGHTDTFILALPEAEKRGSVWRPASSVEERTRTSEVSQREAEGFDPNAEPDASVRPVKLATATNDPVHGASGKRSRFELEGGRQVSVRYNEADVKFPIVSVGEAASQGNWFLFGPGCQAMLPGTMASELRQAARQSEAVQLEMHRGVYWLPCAAPGADKHETPLCATRAAAVVETAPTMSSSSAAGPSDAGGPAPMAEGPAATPALRRIPGSFPTAVSSGAGSPAPAQLEESEASRVAISKRLPPTVSRQEFDEHQLTHLPFRSWCDHCVRGKASDDAHRARNEAEKGAPRWSMDYFFLARADDPQQAKPVLCCLDSLSGAVFAAMVHKGGDRYALAVNQEALRFTGRTSIIILSDQENAVKKLVNLVREERVHDTVVLNAPKGSSASAGGIERANYEVEKQVRTMRSRIEQVYGIKVDLDHKLLPFLVRHAAWLITHYQVKVDGKTPYERLRGRPYKGQIAEFGEVVHCRGPQKAADMPKLDDRWRLGVWLGKSLASDEHYVGSAAGVQRCRSIWRRPEPSRWDKRLLEAMAGEPWDPKAGVSLEKAPMPRGVYITLDRQIKYGGAKGCPACFGDAKIHSAECRARFQDLVDRGAAARAQPAGSTAAADTAAGMEVSAARGDGRLALGAGRPAVAEPQDEPMGEVAEDLPGARKRQKILAGLPTLHDQEPQAEEMLETLPLLAALPDDAEWQEQLLDWERDYYGTKSGKLLNKQKVYEGRRRELDNMQRLEVKEPILLSEARAQGLEVVYSKWLDDEKATPEDPDAVRSRLVATQVNTYGREDVTQATPPIMTTRLLVSMAATKTNARGEHDWLIGRHDIRVAFFHAAGSGRVVIVPPRGLAPPGVAWRALKAWYGTREASKCWGNEVTDTMQREGAKQVMVVPMMFFSDSFDYVTNCHGDDFLSAGTAAALDEVDRILDEHFDTKRLPRIGPPAHGGEAAEGQHLGRIIRWTPSGFEYEANPKHAEDLCRLAGLQPASKGAPTPATKSTAKGRRDQDDELSDEEVKTSFRQGAGTALYMSIDRPTIQFATSQVMAGMSKPKVVNQLQLHRLARYVKHGFAGNAIVKLLVRVARHPATEGQPQFRETLATVAGSTARCGEVKVRASLGAGGTAPMEVETHRAGDAGSPAPGKVKVRSVDAGSSAP</sequence>
<dbReference type="Proteomes" id="UP001189429">
    <property type="component" value="Unassembled WGS sequence"/>
</dbReference>
<dbReference type="InterPro" id="IPR001878">
    <property type="entry name" value="Znf_CCHC"/>
</dbReference>
<evidence type="ECO:0000313" key="6">
    <source>
        <dbReference type="Proteomes" id="UP001189429"/>
    </source>
</evidence>
<evidence type="ECO:0008006" key="7">
    <source>
        <dbReference type="Google" id="ProtNLM"/>
    </source>
</evidence>
<keyword evidence="6" id="KW-1185">Reference proteome</keyword>
<feature type="region of interest" description="Disordered" evidence="2">
    <location>
        <begin position="369"/>
        <end position="401"/>
    </location>
</feature>
<dbReference type="SUPFAM" id="SSF57756">
    <property type="entry name" value="Retrovirus zinc finger-like domains"/>
    <property type="match status" value="1"/>
</dbReference>
<accession>A0ABN9XDA5</accession>
<evidence type="ECO:0000259" key="3">
    <source>
        <dbReference type="PROSITE" id="PS50158"/>
    </source>
</evidence>
<comment type="caution">
    <text evidence="5">The sequence shown here is derived from an EMBL/GenBank/DDBJ whole genome shotgun (WGS) entry which is preliminary data.</text>
</comment>
<dbReference type="EMBL" id="CAUYUJ010020139">
    <property type="protein sequence ID" value="CAK0896081.1"/>
    <property type="molecule type" value="Genomic_DNA"/>
</dbReference>
<evidence type="ECO:0000256" key="2">
    <source>
        <dbReference type="SAM" id="MobiDB-lite"/>
    </source>
</evidence>
<feature type="compositionally biased region" description="Basic and acidic residues" evidence="2">
    <location>
        <begin position="274"/>
        <end position="290"/>
    </location>
</feature>
<dbReference type="InterPro" id="IPR036875">
    <property type="entry name" value="Znf_CCHC_sf"/>
</dbReference>
<evidence type="ECO:0000256" key="1">
    <source>
        <dbReference type="PROSITE-ProRule" id="PRU00047"/>
    </source>
</evidence>
<feature type="region of interest" description="Disordered" evidence="2">
    <location>
        <begin position="252"/>
        <end position="302"/>
    </location>
</feature>
<keyword evidence="1" id="KW-0862">Zinc</keyword>
<organism evidence="5 6">
    <name type="scientific">Prorocentrum cordatum</name>
    <dbReference type="NCBI Taxonomy" id="2364126"/>
    <lineage>
        <taxon>Eukaryota</taxon>
        <taxon>Sar</taxon>
        <taxon>Alveolata</taxon>
        <taxon>Dinophyceae</taxon>
        <taxon>Prorocentrales</taxon>
        <taxon>Prorocentraceae</taxon>
        <taxon>Prorocentrum</taxon>
    </lineage>
</organism>
<feature type="domain" description="CCHC-type" evidence="3">
    <location>
        <begin position="311"/>
        <end position="326"/>
    </location>
</feature>
<feature type="compositionally biased region" description="Basic and acidic residues" evidence="2">
    <location>
        <begin position="17"/>
        <end position="44"/>
    </location>
</feature>
<evidence type="ECO:0000259" key="4">
    <source>
        <dbReference type="PROSITE" id="PS50994"/>
    </source>
</evidence>
<dbReference type="InterPro" id="IPR001584">
    <property type="entry name" value="Integrase_cat-core"/>
</dbReference>
<name>A0ABN9XDA5_9DINO</name>
<feature type="domain" description="Integrase catalytic" evidence="4">
    <location>
        <begin position="631"/>
        <end position="805"/>
    </location>
</feature>
<keyword evidence="1" id="KW-0479">Metal-binding</keyword>
<feature type="compositionally biased region" description="Low complexity" evidence="2">
    <location>
        <begin position="1"/>
        <end position="16"/>
    </location>
</feature>
<dbReference type="SMART" id="SM00343">
    <property type="entry name" value="ZnF_C2HC"/>
    <property type="match status" value="1"/>
</dbReference>
<feature type="region of interest" description="Disordered" evidence="2">
    <location>
        <begin position="1"/>
        <end position="67"/>
    </location>
</feature>
<keyword evidence="1" id="KW-0863">Zinc-finger</keyword>
<evidence type="ECO:0000313" key="5">
    <source>
        <dbReference type="EMBL" id="CAK0896081.1"/>
    </source>
</evidence>
<dbReference type="PROSITE" id="PS50994">
    <property type="entry name" value="INTEGRASE"/>
    <property type="match status" value="1"/>
</dbReference>
<feature type="region of interest" description="Disordered" evidence="2">
    <location>
        <begin position="1325"/>
        <end position="1357"/>
    </location>
</feature>
<proteinExistence type="predicted"/>
<reference evidence="5" key="1">
    <citation type="submission" date="2023-10" db="EMBL/GenBank/DDBJ databases">
        <authorList>
            <person name="Chen Y."/>
            <person name="Shah S."/>
            <person name="Dougan E. K."/>
            <person name="Thang M."/>
            <person name="Chan C."/>
        </authorList>
    </citation>
    <scope>NUCLEOTIDE SEQUENCE [LARGE SCALE GENOMIC DNA]</scope>
</reference>
<protein>
    <recommendedName>
        <fullName evidence="7">Copia protein</fullName>
    </recommendedName>
</protein>
<feature type="compositionally biased region" description="Basic and acidic residues" evidence="2">
    <location>
        <begin position="376"/>
        <end position="391"/>
    </location>
</feature>
<feature type="compositionally biased region" description="Low complexity" evidence="2">
    <location>
        <begin position="526"/>
        <end position="554"/>
    </location>
</feature>
<dbReference type="InterPro" id="IPR013103">
    <property type="entry name" value="RVT_2"/>
</dbReference>
<gene>
    <name evidence="5" type="ORF">PCOR1329_LOCUS74655</name>
</gene>
<feature type="region of interest" description="Disordered" evidence="2">
    <location>
        <begin position="1460"/>
        <end position="1495"/>
    </location>
</feature>
<dbReference type="Pfam" id="PF07727">
    <property type="entry name" value="RVT_2"/>
    <property type="match status" value="1"/>
</dbReference>
<feature type="compositionally biased region" description="Low complexity" evidence="2">
    <location>
        <begin position="567"/>
        <end position="576"/>
    </location>
</feature>
<dbReference type="Gene3D" id="4.10.60.10">
    <property type="entry name" value="Zinc finger, CCHC-type"/>
    <property type="match status" value="1"/>
</dbReference>
<dbReference type="PROSITE" id="PS50158">
    <property type="entry name" value="ZF_CCHC"/>
    <property type="match status" value="1"/>
</dbReference>
<feature type="region of interest" description="Disordered" evidence="2">
    <location>
        <begin position="526"/>
        <end position="586"/>
    </location>
</feature>